<feature type="domain" description="C2" evidence="4">
    <location>
        <begin position="104"/>
        <end position="219"/>
    </location>
</feature>
<protein>
    <recommendedName>
        <fullName evidence="8">Phosphatidylinositol-3-phosphatase</fullName>
    </recommendedName>
</protein>
<feature type="compositionally biased region" description="Low complexity" evidence="3">
    <location>
        <begin position="285"/>
        <end position="304"/>
    </location>
</feature>
<dbReference type="GO" id="GO:0016020">
    <property type="term" value="C:membrane"/>
    <property type="evidence" value="ECO:0000318"/>
    <property type="project" value="GO_Central"/>
</dbReference>
<dbReference type="PROSITE" id="PS00383">
    <property type="entry name" value="TYR_PHOSPHATASE_1"/>
    <property type="match status" value="1"/>
</dbReference>
<feature type="region of interest" description="Disordered" evidence="3">
    <location>
        <begin position="432"/>
        <end position="498"/>
    </location>
</feature>
<dbReference type="SUPFAM" id="SSF49562">
    <property type="entry name" value="C2 domain (Calcium/lipid-binding domain, CaLB)"/>
    <property type="match status" value="1"/>
</dbReference>
<feature type="binding site" evidence="2">
    <location>
        <begin position="708"/>
        <end position="709"/>
    </location>
    <ligand>
        <name>substrate</name>
    </ligand>
</feature>
<feature type="active site" description="Phosphocysteine intermediate" evidence="1">
    <location>
        <position position="769"/>
    </location>
</feature>
<dbReference type="RefSeq" id="XP_001745983.1">
    <property type="nucleotide sequence ID" value="XM_001745931.1"/>
</dbReference>
<dbReference type="KEGG" id="mbr:MONBRDRAFT_8319"/>
<feature type="compositionally biased region" description="Low complexity" evidence="3">
    <location>
        <begin position="23"/>
        <end position="45"/>
    </location>
</feature>
<evidence type="ECO:0000313" key="7">
    <source>
        <dbReference type="Proteomes" id="UP000001357"/>
    </source>
</evidence>
<evidence type="ECO:0000256" key="2">
    <source>
        <dbReference type="PIRSR" id="PIRSR630564-2"/>
    </source>
</evidence>
<dbReference type="Pfam" id="PF00168">
    <property type="entry name" value="C2"/>
    <property type="match status" value="1"/>
</dbReference>
<dbReference type="InterPro" id="IPR030564">
    <property type="entry name" value="Myotubularin"/>
</dbReference>
<evidence type="ECO:0000256" key="1">
    <source>
        <dbReference type="PIRSR" id="PIRSR630564-1"/>
    </source>
</evidence>
<dbReference type="AlphaFoldDB" id="A9UZQ2"/>
<dbReference type="InParanoid" id="A9UZQ2"/>
<gene>
    <name evidence="6" type="ORF">MONBRDRAFT_8319</name>
</gene>
<dbReference type="eggNOG" id="KOG4471">
    <property type="taxonomic scope" value="Eukaryota"/>
</dbReference>
<dbReference type="Gene3D" id="2.60.40.150">
    <property type="entry name" value="C2 domain"/>
    <property type="match status" value="1"/>
</dbReference>
<feature type="compositionally biased region" description="Basic and acidic residues" evidence="3">
    <location>
        <begin position="484"/>
        <end position="495"/>
    </location>
</feature>
<feature type="region of interest" description="Disordered" evidence="3">
    <location>
        <begin position="265"/>
        <end position="307"/>
    </location>
</feature>
<dbReference type="PROSITE" id="PS51339">
    <property type="entry name" value="PPASE_MYOTUBULARIN"/>
    <property type="match status" value="1"/>
</dbReference>
<dbReference type="GO" id="GO:0046856">
    <property type="term" value="P:phosphatidylinositol dephosphorylation"/>
    <property type="evidence" value="ECO:0000318"/>
    <property type="project" value="GO_Central"/>
</dbReference>
<dbReference type="STRING" id="81824.A9UZQ2"/>
<evidence type="ECO:0000259" key="4">
    <source>
        <dbReference type="PROSITE" id="PS50004"/>
    </source>
</evidence>
<feature type="binding site" evidence="2">
    <location>
        <begin position="769"/>
        <end position="775"/>
    </location>
    <ligand>
        <name>substrate</name>
    </ligand>
</feature>
<evidence type="ECO:0000256" key="3">
    <source>
        <dbReference type="SAM" id="MobiDB-lite"/>
    </source>
</evidence>
<name>A9UZQ2_MONBE</name>
<evidence type="ECO:0008006" key="8">
    <source>
        <dbReference type="Google" id="ProtNLM"/>
    </source>
</evidence>
<dbReference type="Proteomes" id="UP000001357">
    <property type="component" value="Unassembled WGS sequence"/>
</dbReference>
<dbReference type="PANTHER" id="PTHR10807">
    <property type="entry name" value="MYOTUBULARIN-RELATED"/>
    <property type="match status" value="1"/>
</dbReference>
<dbReference type="InterPro" id="IPR010569">
    <property type="entry name" value="Myotubularin-like_Pase_dom"/>
</dbReference>
<sequence length="955" mass="105786">MDAQANPLEQASWHAAVSQRVMSPAARPPSARTPRSAPSASQSTADAMAEALASSEHEVLRDQPVVKTLHVYHGKAHRSPPDHDLERNGILHLHGVLHVFTTNVDHPVPFSLPASLLATLFAPFTVGRAKDLQPKDSNGLADPFVRIMFDAITIADTAIKARTLHPVWEEDFEIHWYAPFEPSYLILVLLDQDHIAQDFMGELYLPLAAEAKARYSDWFSLGRNASELRAYCQANNLNVPVLHDPAREAERKRTYRSRMALALRDRLDSSSDSAESPPGSPMAQPAPVSSTSSPTPSASFPSEPIIGSFPDETERPEMCLKTVAISCGHTRAFGSLYITNYRLIVVAPALCYDDDAGKSSVSSTPSILADLAASAGRDSPSVPTPNVKTFSMSIPHGLLAAAIVDAVSRTHYAAQPTDDHLKLPARSQIQDSLRAVTSPRRLMHTLRSNAANTKGKSKPETHDPEVAASGIDDDANSETSVVSENDRKPTKRQERQAQSTTVVVTITCRDARTVRIAFPGATGSAYVQSQPFMLHAIDAWSTLGMAQTLAARIEHLIANCTSHRAADMYGGGGRPEDWSRYDPMAEMRRQGLVFEEDVFSGSLSAWMKSDLNRDYELCPTYPPILFLPRMVSESVIRGSAAFRSKQRLPVLTWYSDRGGRRRSIVRDQIAVFDARSMIAAGGNQIMGKGSENSAFYVGAQVFFMEIGNIHTMRASHDKLLELCIGVSDVQWYSQLENTGWLSHIKAVLSAARAIARKVENLAITALVHCSDGWDRTSQLVSLAQIMLDPYFRTIDGLIVVIEKDWLAFGHKFDERHGGADSVTERSPIFLQFLDCLYQMTVQHPTAFEYNSRLLVFLADYSRAGWFGNFQCNSHRERRARRLSQTTTSIWSAVEADRPRFTSSQYAPGGSDVIMPTCSLKRIELWSDYFLRYDASVEANINDDEDEEDVRAYRRI</sequence>
<dbReference type="InterPro" id="IPR000008">
    <property type="entry name" value="C2_dom"/>
</dbReference>
<dbReference type="InterPro" id="IPR035892">
    <property type="entry name" value="C2_domain_sf"/>
</dbReference>
<dbReference type="GeneID" id="5891126"/>
<feature type="domain" description="Myotubularin phosphatase" evidence="5">
    <location>
        <begin position="577"/>
        <end position="929"/>
    </location>
</feature>
<dbReference type="SMART" id="SM00239">
    <property type="entry name" value="C2"/>
    <property type="match status" value="1"/>
</dbReference>
<evidence type="ECO:0000313" key="6">
    <source>
        <dbReference type="EMBL" id="EDQ89407.1"/>
    </source>
</evidence>
<reference evidence="6 7" key="1">
    <citation type="journal article" date="2008" name="Nature">
        <title>The genome of the choanoflagellate Monosiga brevicollis and the origin of metazoans.</title>
        <authorList>
            <consortium name="JGI Sequencing"/>
            <person name="King N."/>
            <person name="Westbrook M.J."/>
            <person name="Young S.L."/>
            <person name="Kuo A."/>
            <person name="Abedin M."/>
            <person name="Chapman J."/>
            <person name="Fairclough S."/>
            <person name="Hellsten U."/>
            <person name="Isogai Y."/>
            <person name="Letunic I."/>
            <person name="Marr M."/>
            <person name="Pincus D."/>
            <person name="Putnam N."/>
            <person name="Rokas A."/>
            <person name="Wright K.J."/>
            <person name="Zuzow R."/>
            <person name="Dirks W."/>
            <person name="Good M."/>
            <person name="Goodstein D."/>
            <person name="Lemons D."/>
            <person name="Li W."/>
            <person name="Lyons J.B."/>
            <person name="Morris A."/>
            <person name="Nichols S."/>
            <person name="Richter D.J."/>
            <person name="Salamov A."/>
            <person name="Bork P."/>
            <person name="Lim W.A."/>
            <person name="Manning G."/>
            <person name="Miller W.T."/>
            <person name="McGinnis W."/>
            <person name="Shapiro H."/>
            <person name="Tjian R."/>
            <person name="Grigoriev I.V."/>
            <person name="Rokhsar D."/>
        </authorList>
    </citation>
    <scope>NUCLEOTIDE SEQUENCE [LARGE SCALE GENOMIC DNA]</scope>
    <source>
        <strain evidence="7">MX1 / ATCC 50154</strain>
    </source>
</reference>
<dbReference type="PROSITE" id="PS50004">
    <property type="entry name" value="C2"/>
    <property type="match status" value="1"/>
</dbReference>
<dbReference type="GO" id="GO:0004438">
    <property type="term" value="F:phosphatidylinositol-3-phosphate phosphatase activity"/>
    <property type="evidence" value="ECO:0000318"/>
    <property type="project" value="GO_Central"/>
</dbReference>
<proteinExistence type="predicted"/>
<dbReference type="InterPro" id="IPR016130">
    <property type="entry name" value="Tyr_Pase_AS"/>
</dbReference>
<feature type="region of interest" description="Disordered" evidence="3">
    <location>
        <begin position="1"/>
        <end position="59"/>
    </location>
</feature>
<dbReference type="CDD" id="cd00030">
    <property type="entry name" value="C2"/>
    <property type="match status" value="1"/>
</dbReference>
<dbReference type="Pfam" id="PF06602">
    <property type="entry name" value="Myotub-related"/>
    <property type="match status" value="2"/>
</dbReference>
<dbReference type="SUPFAM" id="SSF52799">
    <property type="entry name" value="(Phosphotyrosine protein) phosphatases II"/>
    <property type="match status" value="1"/>
</dbReference>
<dbReference type="InterPro" id="IPR029021">
    <property type="entry name" value="Prot-tyrosine_phosphatase-like"/>
</dbReference>
<dbReference type="PANTHER" id="PTHR10807:SF128">
    <property type="entry name" value="PHOSPHATIDYLINOSITOL-3,5-BISPHOSPHATE 3-PHOSPHATASE"/>
    <property type="match status" value="1"/>
</dbReference>
<dbReference type="GO" id="GO:0005737">
    <property type="term" value="C:cytoplasm"/>
    <property type="evidence" value="ECO:0000318"/>
    <property type="project" value="GO_Central"/>
</dbReference>
<keyword evidence="7" id="KW-1185">Reference proteome</keyword>
<organism evidence="6 7">
    <name type="scientific">Monosiga brevicollis</name>
    <name type="common">Choanoflagellate</name>
    <dbReference type="NCBI Taxonomy" id="81824"/>
    <lineage>
        <taxon>Eukaryota</taxon>
        <taxon>Choanoflagellata</taxon>
        <taxon>Craspedida</taxon>
        <taxon>Salpingoecidae</taxon>
        <taxon>Monosiga</taxon>
    </lineage>
</organism>
<evidence type="ECO:0000259" key="5">
    <source>
        <dbReference type="PROSITE" id="PS51339"/>
    </source>
</evidence>
<accession>A9UZQ2</accession>
<dbReference type="EMBL" id="CH991551">
    <property type="protein sequence ID" value="EDQ89407.1"/>
    <property type="molecule type" value="Genomic_DNA"/>
</dbReference>